<dbReference type="EMBL" id="CAJNOR010004178">
    <property type="protein sequence ID" value="CAF1481475.1"/>
    <property type="molecule type" value="Genomic_DNA"/>
</dbReference>
<evidence type="ECO:0000313" key="4">
    <source>
        <dbReference type="Proteomes" id="UP000663828"/>
    </source>
</evidence>
<accession>A0A813VYI3</accession>
<feature type="region of interest" description="Disordered" evidence="1">
    <location>
        <begin position="1"/>
        <end position="39"/>
    </location>
</feature>
<protein>
    <submittedName>
        <fullName evidence="2">Uncharacterized protein</fullName>
    </submittedName>
</protein>
<dbReference type="Proteomes" id="UP000663828">
    <property type="component" value="Unassembled WGS sequence"/>
</dbReference>
<dbReference type="OrthoDB" id="10017711at2759"/>
<organism evidence="2 5">
    <name type="scientific">Adineta ricciae</name>
    <name type="common">Rotifer</name>
    <dbReference type="NCBI Taxonomy" id="249248"/>
    <lineage>
        <taxon>Eukaryota</taxon>
        <taxon>Metazoa</taxon>
        <taxon>Spiralia</taxon>
        <taxon>Gnathifera</taxon>
        <taxon>Rotifera</taxon>
        <taxon>Eurotatoria</taxon>
        <taxon>Bdelloidea</taxon>
        <taxon>Adinetida</taxon>
        <taxon>Adinetidae</taxon>
        <taxon>Adineta</taxon>
    </lineage>
</organism>
<dbReference type="EMBL" id="CAJNOJ010000022">
    <property type="protein sequence ID" value="CAF0852873.1"/>
    <property type="molecule type" value="Genomic_DNA"/>
</dbReference>
<comment type="caution">
    <text evidence="2">The sequence shown here is derived from an EMBL/GenBank/DDBJ whole genome shotgun (WGS) entry which is preliminary data.</text>
</comment>
<evidence type="ECO:0000313" key="5">
    <source>
        <dbReference type="Proteomes" id="UP000663852"/>
    </source>
</evidence>
<evidence type="ECO:0000256" key="1">
    <source>
        <dbReference type="SAM" id="MobiDB-lite"/>
    </source>
</evidence>
<feature type="region of interest" description="Disordered" evidence="1">
    <location>
        <begin position="79"/>
        <end position="119"/>
    </location>
</feature>
<sequence>MTDTSELPSTPTSRTRPLGTTSMTSTTKHKFHIQSAPPLSLQQYIRSTVHPPNTKRWQTSGKYRPPIFTAYLSPAVRPKPKPEIPVWRPPSPYREPRPTAFSPENKPQPSIHEPPWKPAGKTIYEPIPYFDQPNLRWSVQELRRSLSEMTPRTVRSSSSLSRSRKTDVTEET</sequence>
<gene>
    <name evidence="2" type="ORF">EDS130_LOCUS7406</name>
    <name evidence="3" type="ORF">XAT740_LOCUS38557</name>
</gene>
<evidence type="ECO:0000313" key="3">
    <source>
        <dbReference type="EMBL" id="CAF1481475.1"/>
    </source>
</evidence>
<name>A0A813VYI3_ADIRI</name>
<dbReference type="Proteomes" id="UP000663852">
    <property type="component" value="Unassembled WGS sequence"/>
</dbReference>
<dbReference type="AlphaFoldDB" id="A0A813VYI3"/>
<feature type="region of interest" description="Disordered" evidence="1">
    <location>
        <begin position="144"/>
        <end position="172"/>
    </location>
</feature>
<reference evidence="2" key="1">
    <citation type="submission" date="2021-02" db="EMBL/GenBank/DDBJ databases">
        <authorList>
            <person name="Nowell W R."/>
        </authorList>
    </citation>
    <scope>NUCLEOTIDE SEQUENCE</scope>
</reference>
<feature type="compositionally biased region" description="Polar residues" evidence="1">
    <location>
        <begin position="1"/>
        <end position="26"/>
    </location>
</feature>
<evidence type="ECO:0000313" key="2">
    <source>
        <dbReference type="EMBL" id="CAF0852873.1"/>
    </source>
</evidence>
<proteinExistence type="predicted"/>
<keyword evidence="4" id="KW-1185">Reference proteome</keyword>